<dbReference type="SUPFAM" id="SSF63882">
    <property type="entry name" value="MoeA N-terminal region -like"/>
    <property type="match status" value="1"/>
</dbReference>
<keyword evidence="6" id="KW-0500">Molybdenum</keyword>
<dbReference type="Gene3D" id="3.40.980.10">
    <property type="entry name" value="MoaB/Mog-like domain"/>
    <property type="match status" value="1"/>
</dbReference>
<comment type="cofactor">
    <cofactor evidence="6">
        <name>Mg(2+)</name>
        <dbReference type="ChEBI" id="CHEBI:18420"/>
    </cofactor>
</comment>
<dbReference type="InterPro" id="IPR005110">
    <property type="entry name" value="MoeA_linker/N"/>
</dbReference>
<dbReference type="EMBL" id="JBEPMM010000001">
    <property type="protein sequence ID" value="MET3690524.1"/>
    <property type="molecule type" value="Genomic_DNA"/>
</dbReference>
<keyword evidence="6" id="KW-0460">Magnesium</keyword>
<dbReference type="Gene3D" id="3.90.105.10">
    <property type="entry name" value="Molybdopterin biosynthesis moea protein, domain 2"/>
    <property type="match status" value="1"/>
</dbReference>
<evidence type="ECO:0000313" key="9">
    <source>
        <dbReference type="Proteomes" id="UP001549145"/>
    </source>
</evidence>
<dbReference type="Pfam" id="PF00994">
    <property type="entry name" value="MoCF_biosynth"/>
    <property type="match status" value="1"/>
</dbReference>
<dbReference type="InterPro" id="IPR038987">
    <property type="entry name" value="MoeA-like"/>
</dbReference>
<keyword evidence="4 6" id="KW-0501">Molybdenum cofactor biosynthesis</keyword>
<proteinExistence type="inferred from homology"/>
<dbReference type="GO" id="GO:0061599">
    <property type="term" value="F:molybdopterin molybdotransferase activity"/>
    <property type="evidence" value="ECO:0007669"/>
    <property type="project" value="UniProtKB-EC"/>
</dbReference>
<evidence type="ECO:0000256" key="3">
    <source>
        <dbReference type="ARBA" id="ARBA00010763"/>
    </source>
</evidence>
<dbReference type="InterPro" id="IPR036688">
    <property type="entry name" value="MoeA_C_domain_IV_sf"/>
</dbReference>
<dbReference type="Gene3D" id="2.170.190.11">
    <property type="entry name" value="Molybdopterin biosynthesis moea protein, domain 3"/>
    <property type="match status" value="1"/>
</dbReference>
<organism evidence="8 9">
    <name type="scientific">Methylobacterium goesingense</name>
    <dbReference type="NCBI Taxonomy" id="243690"/>
    <lineage>
        <taxon>Bacteria</taxon>
        <taxon>Pseudomonadati</taxon>
        <taxon>Pseudomonadota</taxon>
        <taxon>Alphaproteobacteria</taxon>
        <taxon>Hyphomicrobiales</taxon>
        <taxon>Methylobacteriaceae</taxon>
        <taxon>Methylobacterium</taxon>
    </lineage>
</organism>
<dbReference type="InterPro" id="IPR005111">
    <property type="entry name" value="MoeA_C_domain_IV"/>
</dbReference>
<evidence type="ECO:0000256" key="6">
    <source>
        <dbReference type="RuleBase" id="RU365090"/>
    </source>
</evidence>
<dbReference type="Proteomes" id="UP001549145">
    <property type="component" value="Unassembled WGS sequence"/>
</dbReference>
<comment type="caution">
    <text evidence="8">The sequence shown here is derived from an EMBL/GenBank/DDBJ whole genome shotgun (WGS) entry which is preliminary data.</text>
</comment>
<dbReference type="InterPro" id="IPR036135">
    <property type="entry name" value="MoeA_linker/N_sf"/>
</dbReference>
<evidence type="ECO:0000313" key="8">
    <source>
        <dbReference type="EMBL" id="MET3690524.1"/>
    </source>
</evidence>
<dbReference type="Pfam" id="PF03454">
    <property type="entry name" value="MoeA_C"/>
    <property type="match status" value="1"/>
</dbReference>
<comment type="catalytic activity">
    <reaction evidence="5">
        <text>adenylyl-molybdopterin + molybdate = Mo-molybdopterin + AMP + H(+)</text>
        <dbReference type="Rhea" id="RHEA:35047"/>
        <dbReference type="ChEBI" id="CHEBI:15378"/>
        <dbReference type="ChEBI" id="CHEBI:36264"/>
        <dbReference type="ChEBI" id="CHEBI:62727"/>
        <dbReference type="ChEBI" id="CHEBI:71302"/>
        <dbReference type="ChEBI" id="CHEBI:456215"/>
        <dbReference type="EC" id="2.10.1.1"/>
    </reaction>
</comment>
<name>A0ABV2KYP4_9HYPH</name>
<gene>
    <name evidence="8" type="ORF">ABID43_000043</name>
</gene>
<comment type="pathway">
    <text evidence="2 6">Cofactor biosynthesis; molybdopterin biosynthesis.</text>
</comment>
<dbReference type="Pfam" id="PF03453">
    <property type="entry name" value="MoeA_N"/>
    <property type="match status" value="1"/>
</dbReference>
<dbReference type="NCBIfam" id="NF045515">
    <property type="entry name" value="Glp_gephyrin"/>
    <property type="match status" value="1"/>
</dbReference>
<dbReference type="PANTHER" id="PTHR10192">
    <property type="entry name" value="MOLYBDOPTERIN BIOSYNTHESIS PROTEIN"/>
    <property type="match status" value="1"/>
</dbReference>
<keyword evidence="9" id="KW-1185">Reference proteome</keyword>
<dbReference type="Gene3D" id="2.40.340.10">
    <property type="entry name" value="MoeA, C-terminal, domain IV"/>
    <property type="match status" value="1"/>
</dbReference>
<dbReference type="InterPro" id="IPR001453">
    <property type="entry name" value="MoaB/Mog_dom"/>
</dbReference>
<reference evidence="8 9" key="1">
    <citation type="submission" date="2024-06" db="EMBL/GenBank/DDBJ databases">
        <title>Genomic Encyclopedia of Type Strains, Phase IV (KMG-IV): sequencing the most valuable type-strain genomes for metagenomic binning, comparative biology and taxonomic classification.</title>
        <authorList>
            <person name="Goeker M."/>
        </authorList>
    </citation>
    <scope>NUCLEOTIDE SEQUENCE [LARGE SCALE GENOMIC DNA]</scope>
    <source>
        <strain evidence="8 9">DSM 21331</strain>
    </source>
</reference>
<evidence type="ECO:0000256" key="5">
    <source>
        <dbReference type="ARBA" id="ARBA00047317"/>
    </source>
</evidence>
<evidence type="ECO:0000256" key="2">
    <source>
        <dbReference type="ARBA" id="ARBA00005046"/>
    </source>
</evidence>
<dbReference type="PANTHER" id="PTHR10192:SF5">
    <property type="entry name" value="GEPHYRIN"/>
    <property type="match status" value="1"/>
</dbReference>
<dbReference type="InterPro" id="IPR036425">
    <property type="entry name" value="MoaB/Mog-like_dom_sf"/>
</dbReference>
<accession>A0ABV2KYP4</accession>
<comment type="similarity">
    <text evidence="3 6">Belongs to the MoeA family.</text>
</comment>
<keyword evidence="6" id="KW-0479">Metal-binding</keyword>
<dbReference type="SUPFAM" id="SSF53218">
    <property type="entry name" value="Molybdenum cofactor biosynthesis proteins"/>
    <property type="match status" value="1"/>
</dbReference>
<dbReference type="SMART" id="SM00852">
    <property type="entry name" value="MoCF_biosynth"/>
    <property type="match status" value="1"/>
</dbReference>
<dbReference type="SUPFAM" id="SSF63867">
    <property type="entry name" value="MoeA C-terminal domain-like"/>
    <property type="match status" value="1"/>
</dbReference>
<protein>
    <recommendedName>
        <fullName evidence="6">Molybdopterin molybdenumtransferase</fullName>
        <ecNumber evidence="6">2.10.1.1</ecNumber>
    </recommendedName>
</protein>
<evidence type="ECO:0000259" key="7">
    <source>
        <dbReference type="SMART" id="SM00852"/>
    </source>
</evidence>
<evidence type="ECO:0000256" key="4">
    <source>
        <dbReference type="ARBA" id="ARBA00023150"/>
    </source>
</evidence>
<dbReference type="CDD" id="cd00887">
    <property type="entry name" value="MoeA"/>
    <property type="match status" value="1"/>
</dbReference>
<keyword evidence="6 8" id="KW-0808">Transferase</keyword>
<sequence>MSGGSAKGKAAGGMISVAEALSRILASIPGPVEAQTVPIAQAPGRTLAENVLAVRTQPPFPASAMDGYAVRAADLDAAPATLRLIGTSSAGHGFAGSVGPGEAVRIFTGAPVPEGADAILIQENADATPETVTGREPVPTGRFIRPSGLDFRQGDTLLAAGDTLDPRRIALAAAGGHGTLSVRRRPRVAILATGDELVAPGQPTRWDQIVASNGLAVAALVREAGAEAIDLGIAGDTLEALDDAILRAVAADADLLVTLGGASVGDHDLVQSALHARGLDLGFWRVALRPGKPLMHGRLGRMAVLGLPGNPVASVVCGLLFVVPAIRALLGDPLAERDASEPAILGCDLPENDLRQDYLRARIETAPDRLPVVYPENRQDSSMLFILGSAEALLIRAPHAPKARTGESCRILRLDRRLL</sequence>
<evidence type="ECO:0000256" key="1">
    <source>
        <dbReference type="ARBA" id="ARBA00002901"/>
    </source>
</evidence>
<dbReference type="EC" id="2.10.1.1" evidence="6"/>
<comment type="function">
    <text evidence="1 6">Catalyzes the insertion of molybdate into adenylated molybdopterin with the concomitant release of AMP.</text>
</comment>
<feature type="domain" description="MoaB/Mog" evidence="7">
    <location>
        <begin position="189"/>
        <end position="328"/>
    </location>
</feature>